<evidence type="ECO:0000313" key="5">
    <source>
        <dbReference type="Proteomes" id="UP001165289"/>
    </source>
</evidence>
<sequence>MANAIESEGEKFLSRLQTAREEVRNRFSSAQRLLQEREAALLQQLQEIEDSYKQENSKLIVQKNVLLKTREQLQATLKGNENQTTLQSMLDPLNAKLREIEKEEELQRIELNWSREGELEYLLKEMGTIKLNKDIIPNKKDAPVLTACKYRENTTRSGEFKWPTVIAVHSNTNLYIIDPLNNRVQVFDKYCTFLFAFSGSMNHPAGICFHDDLVYVTQSEADKLNVYSTNGAFVESIGSRGDKKLQFKSPVRMCISETTNTIYICDKDNNRVQILNVNLTFNSFITKLVFPRDVKVTTDEIFILDKQNPCLHVFNHRHQLLHELISFGGKNSQIQDSYHFCLSTNSNILFTDTASNCVVVFSKGGEHIHKLGKKGKKEGEFLKPRGIAIGSEGRIIVASNNPEHCIQFFLQFPQN</sequence>
<feature type="repeat" description="NHL" evidence="2">
    <location>
        <begin position="234"/>
        <end position="278"/>
    </location>
</feature>
<organism evidence="4 5">
    <name type="scientific">Oopsacas minuta</name>
    <dbReference type="NCBI Taxonomy" id="111878"/>
    <lineage>
        <taxon>Eukaryota</taxon>
        <taxon>Metazoa</taxon>
        <taxon>Porifera</taxon>
        <taxon>Hexactinellida</taxon>
        <taxon>Hexasterophora</taxon>
        <taxon>Lyssacinosida</taxon>
        <taxon>Leucopsacidae</taxon>
        <taxon>Oopsacas</taxon>
    </lineage>
</organism>
<evidence type="ECO:0000256" key="1">
    <source>
        <dbReference type="ARBA" id="ARBA00022737"/>
    </source>
</evidence>
<dbReference type="GO" id="GO:0061630">
    <property type="term" value="F:ubiquitin protein ligase activity"/>
    <property type="evidence" value="ECO:0007669"/>
    <property type="project" value="TreeGrafter"/>
</dbReference>
<dbReference type="AlphaFoldDB" id="A0AAV7K5T4"/>
<dbReference type="InterPro" id="IPR001258">
    <property type="entry name" value="NHL_repeat"/>
</dbReference>
<name>A0AAV7K5T4_9METZ</name>
<dbReference type="PANTHER" id="PTHR24104">
    <property type="entry name" value="E3 UBIQUITIN-PROTEIN LIGASE NHLRC1-RELATED"/>
    <property type="match status" value="1"/>
</dbReference>
<dbReference type="Pfam" id="PF17170">
    <property type="entry name" value="DUF5128"/>
    <property type="match status" value="2"/>
</dbReference>
<keyword evidence="1" id="KW-0677">Repeat</keyword>
<dbReference type="InterPro" id="IPR011042">
    <property type="entry name" value="6-blade_b-propeller_TolB-like"/>
</dbReference>
<feature type="coiled-coil region" evidence="3">
    <location>
        <begin position="13"/>
        <end position="62"/>
    </location>
</feature>
<dbReference type="Gene3D" id="2.120.10.30">
    <property type="entry name" value="TolB, C-terminal domain"/>
    <property type="match status" value="2"/>
</dbReference>
<evidence type="ECO:0000256" key="3">
    <source>
        <dbReference type="SAM" id="Coils"/>
    </source>
</evidence>
<comment type="caution">
    <text evidence="4">The sequence shown here is derived from an EMBL/GenBank/DDBJ whole genome shotgun (WGS) entry which is preliminary data.</text>
</comment>
<keyword evidence="5" id="KW-1185">Reference proteome</keyword>
<evidence type="ECO:0000313" key="4">
    <source>
        <dbReference type="EMBL" id="KAI6656624.1"/>
    </source>
</evidence>
<feature type="repeat" description="NHL" evidence="2">
    <location>
        <begin position="368"/>
        <end position="412"/>
    </location>
</feature>
<reference evidence="4 5" key="1">
    <citation type="journal article" date="2023" name="BMC Biol.">
        <title>The compact genome of the sponge Oopsacas minuta (Hexactinellida) is lacking key metazoan core genes.</title>
        <authorList>
            <person name="Santini S."/>
            <person name="Schenkelaars Q."/>
            <person name="Jourda C."/>
            <person name="Duchesne M."/>
            <person name="Belahbib H."/>
            <person name="Rocher C."/>
            <person name="Selva M."/>
            <person name="Riesgo A."/>
            <person name="Vervoort M."/>
            <person name="Leys S.P."/>
            <person name="Kodjabachian L."/>
            <person name="Le Bivic A."/>
            <person name="Borchiellini C."/>
            <person name="Claverie J.M."/>
            <person name="Renard E."/>
        </authorList>
    </citation>
    <scope>NUCLEOTIDE SEQUENCE [LARGE SCALE GENOMIC DNA]</scope>
    <source>
        <strain evidence="4">SPO-2</strain>
    </source>
</reference>
<dbReference type="PANTHER" id="PTHR24104:SF25">
    <property type="entry name" value="PROTEIN LIN-41"/>
    <property type="match status" value="1"/>
</dbReference>
<dbReference type="GO" id="GO:0000209">
    <property type="term" value="P:protein polyubiquitination"/>
    <property type="evidence" value="ECO:0007669"/>
    <property type="project" value="TreeGrafter"/>
</dbReference>
<proteinExistence type="predicted"/>
<dbReference type="CDD" id="cd05819">
    <property type="entry name" value="NHL"/>
    <property type="match status" value="1"/>
</dbReference>
<evidence type="ECO:0000256" key="2">
    <source>
        <dbReference type="PROSITE-ProRule" id="PRU00504"/>
    </source>
</evidence>
<keyword evidence="3" id="KW-0175">Coiled coil</keyword>
<dbReference type="EMBL" id="JAKMXF010000144">
    <property type="protein sequence ID" value="KAI6656624.1"/>
    <property type="molecule type" value="Genomic_DNA"/>
</dbReference>
<dbReference type="PROSITE" id="PS51125">
    <property type="entry name" value="NHL"/>
    <property type="match status" value="2"/>
</dbReference>
<accession>A0AAV7K5T4</accession>
<dbReference type="SUPFAM" id="SSF63829">
    <property type="entry name" value="Calcium-dependent phosphotriesterase"/>
    <property type="match status" value="1"/>
</dbReference>
<dbReference type="GO" id="GO:0043161">
    <property type="term" value="P:proteasome-mediated ubiquitin-dependent protein catabolic process"/>
    <property type="evidence" value="ECO:0007669"/>
    <property type="project" value="TreeGrafter"/>
</dbReference>
<dbReference type="InterPro" id="IPR050952">
    <property type="entry name" value="TRIM-NHL_E3_ligases"/>
</dbReference>
<dbReference type="GO" id="GO:0008270">
    <property type="term" value="F:zinc ion binding"/>
    <property type="evidence" value="ECO:0007669"/>
    <property type="project" value="UniProtKB-KW"/>
</dbReference>
<dbReference type="Proteomes" id="UP001165289">
    <property type="component" value="Unassembled WGS sequence"/>
</dbReference>
<gene>
    <name evidence="4" type="ORF">LOD99_1419</name>
</gene>
<protein>
    <submittedName>
        <fullName evidence="4">PEP-CTERM domain protein</fullName>
    </submittedName>
</protein>